<evidence type="ECO:0000256" key="3">
    <source>
        <dbReference type="ARBA" id="ARBA00009228"/>
    </source>
</evidence>
<evidence type="ECO:0000256" key="4">
    <source>
        <dbReference type="ARBA" id="ARBA00022490"/>
    </source>
</evidence>
<dbReference type="InterPro" id="IPR001314">
    <property type="entry name" value="Peptidase_S1A"/>
</dbReference>
<dbReference type="PANTHER" id="PTHR24271:SF19">
    <property type="entry name" value="KALLIKREIN-6"/>
    <property type="match status" value="1"/>
</dbReference>
<name>A0A091DTS1_FUKDA</name>
<dbReference type="GO" id="GO:0030141">
    <property type="term" value="C:secretory granule"/>
    <property type="evidence" value="ECO:0007669"/>
    <property type="project" value="TreeGrafter"/>
</dbReference>
<gene>
    <name evidence="15" type="ORF">H920_12323</name>
</gene>
<evidence type="ECO:0000313" key="16">
    <source>
        <dbReference type="Proteomes" id="UP000028990"/>
    </source>
</evidence>
<keyword evidence="12" id="KW-0325">Glycoprotein</keyword>
<dbReference type="PROSITE" id="PS00134">
    <property type="entry name" value="TRYPSIN_HIS"/>
    <property type="match status" value="2"/>
</dbReference>
<evidence type="ECO:0000256" key="6">
    <source>
        <dbReference type="ARBA" id="ARBA00022670"/>
    </source>
</evidence>
<organism evidence="15 16">
    <name type="scientific">Fukomys damarensis</name>
    <name type="common">Damaraland mole rat</name>
    <name type="synonym">Cryptomys damarensis</name>
    <dbReference type="NCBI Taxonomy" id="885580"/>
    <lineage>
        <taxon>Eukaryota</taxon>
        <taxon>Metazoa</taxon>
        <taxon>Chordata</taxon>
        <taxon>Craniata</taxon>
        <taxon>Vertebrata</taxon>
        <taxon>Euteleostomi</taxon>
        <taxon>Mammalia</taxon>
        <taxon>Eutheria</taxon>
        <taxon>Euarchontoglires</taxon>
        <taxon>Glires</taxon>
        <taxon>Rodentia</taxon>
        <taxon>Hystricomorpha</taxon>
        <taxon>Bathyergidae</taxon>
        <taxon>Fukomys</taxon>
    </lineage>
</organism>
<evidence type="ECO:0000256" key="10">
    <source>
        <dbReference type="ARBA" id="ARBA00023145"/>
    </source>
</evidence>
<dbReference type="Gene3D" id="2.40.10.10">
    <property type="entry name" value="Trypsin-like serine proteases"/>
    <property type="match status" value="4"/>
</dbReference>
<feature type="domain" description="Peptidase S1" evidence="14">
    <location>
        <begin position="2"/>
        <end position="222"/>
    </location>
</feature>
<dbReference type="EMBL" id="KN123228">
    <property type="protein sequence ID" value="KFO26166.1"/>
    <property type="molecule type" value="Genomic_DNA"/>
</dbReference>
<reference evidence="15 16" key="1">
    <citation type="submission" date="2013-11" db="EMBL/GenBank/DDBJ databases">
        <title>The Damaraland mole rat (Fukomys damarensis) genome and evolution of African mole rats.</title>
        <authorList>
            <person name="Gladyshev V.N."/>
            <person name="Fang X."/>
        </authorList>
    </citation>
    <scope>NUCLEOTIDE SEQUENCE [LARGE SCALE GENOMIC DNA]</scope>
    <source>
        <tissue evidence="15">Liver</tissue>
    </source>
</reference>
<keyword evidence="7" id="KW-0732">Signal</keyword>
<dbReference type="eggNOG" id="KOG3627">
    <property type="taxonomic scope" value="Eukaryota"/>
</dbReference>
<evidence type="ECO:0000256" key="12">
    <source>
        <dbReference type="ARBA" id="ARBA00023180"/>
    </source>
</evidence>
<evidence type="ECO:0000256" key="1">
    <source>
        <dbReference type="ARBA" id="ARBA00004496"/>
    </source>
</evidence>
<evidence type="ECO:0000256" key="13">
    <source>
        <dbReference type="RuleBase" id="RU363034"/>
    </source>
</evidence>
<comment type="similarity">
    <text evidence="3">Belongs to the peptidase S1 family. Snake venom subfamily.</text>
</comment>
<dbReference type="InterPro" id="IPR001254">
    <property type="entry name" value="Trypsin_dom"/>
</dbReference>
<dbReference type="SUPFAM" id="SSF50494">
    <property type="entry name" value="Trypsin-like serine proteases"/>
    <property type="match status" value="2"/>
</dbReference>
<keyword evidence="10" id="KW-0865">Zymogen</keyword>
<dbReference type="GO" id="GO:0005576">
    <property type="term" value="C:extracellular region"/>
    <property type="evidence" value="ECO:0007669"/>
    <property type="project" value="UniProtKB-SubCell"/>
</dbReference>
<dbReference type="InterPro" id="IPR043504">
    <property type="entry name" value="Peptidase_S1_PA_chymotrypsin"/>
</dbReference>
<dbReference type="GO" id="GO:0004252">
    <property type="term" value="F:serine-type endopeptidase activity"/>
    <property type="evidence" value="ECO:0007669"/>
    <property type="project" value="InterPro"/>
</dbReference>
<evidence type="ECO:0000256" key="9">
    <source>
        <dbReference type="ARBA" id="ARBA00022825"/>
    </source>
</evidence>
<keyword evidence="9 13" id="KW-0720">Serine protease</keyword>
<dbReference type="GO" id="GO:0006508">
    <property type="term" value="P:proteolysis"/>
    <property type="evidence" value="ECO:0007669"/>
    <property type="project" value="UniProtKB-KW"/>
</dbReference>
<feature type="domain" description="Peptidase S1" evidence="14">
    <location>
        <begin position="240"/>
        <end position="458"/>
    </location>
</feature>
<dbReference type="FunFam" id="2.40.10.10:FF:000021">
    <property type="entry name" value="Kallikrein 1"/>
    <property type="match status" value="1"/>
</dbReference>
<proteinExistence type="inferred from homology"/>
<evidence type="ECO:0000313" key="15">
    <source>
        <dbReference type="EMBL" id="KFO26166.1"/>
    </source>
</evidence>
<dbReference type="FunFam" id="2.40.10.10:FF:000010">
    <property type="entry name" value="Kallikrein related peptidase 11"/>
    <property type="match status" value="1"/>
</dbReference>
<sequence>RIIDGYECEKGSHPWQVALLKGSQLHCGGVLVDKRWVLTAAHCKMGQYTVQVGSDKLGDRSAQKIKATKSFRHPKYSTQTHENDIMLVRLDNPARMSSSVKAANLPTRCEPAGTSCSVSGWGTITSPQVTFPAQLMCTDVHLIAPSECKKVYKDLLGQSMLCAGIKDSKTNTCNGDSGGPLMCRGTVQGIVSWGTFPCGKPNDPGVYTQVCKYTTTMATEMLAVALVLLAGAFAEEQEKLVHGGPCDRDSHPYQAALYSSGHLLCGGVLIHPEWVLTAAHCRKEKLHVYLGKHNLRQSNNTEEISVVKTVVHPGYNPATHDQDIMLLRLSKPAKLSDWIQPLPLQWDCKARSVRCHILGWGKTEQGVFPDTIQCAYVHIVSQETCDQAYPGQITRNMVCAGDQEGGKDACQGDSGGPLVCGNHLRGLVSWGNVPCGSKEKPGVYTDVCRYVNWIQRTI</sequence>
<protein>
    <submittedName>
        <fullName evidence="15">Kallikrein-6</fullName>
    </submittedName>
</protein>
<evidence type="ECO:0000259" key="14">
    <source>
        <dbReference type="PROSITE" id="PS50240"/>
    </source>
</evidence>
<dbReference type="SMART" id="SM00020">
    <property type="entry name" value="Tryp_SPc"/>
    <property type="match status" value="2"/>
</dbReference>
<keyword evidence="6 13" id="KW-0645">Protease</keyword>
<keyword evidence="16" id="KW-1185">Reference proteome</keyword>
<evidence type="ECO:0000256" key="2">
    <source>
        <dbReference type="ARBA" id="ARBA00004613"/>
    </source>
</evidence>
<dbReference type="FunFam" id="2.40.10.10:FF:000041">
    <property type="entry name" value="kallikrein-6 isoform X2"/>
    <property type="match status" value="1"/>
</dbReference>
<dbReference type="CDD" id="cd00190">
    <property type="entry name" value="Tryp_SPc"/>
    <property type="match status" value="2"/>
</dbReference>
<evidence type="ECO:0000256" key="5">
    <source>
        <dbReference type="ARBA" id="ARBA00022525"/>
    </source>
</evidence>
<evidence type="ECO:0000256" key="7">
    <source>
        <dbReference type="ARBA" id="ARBA00022729"/>
    </source>
</evidence>
<dbReference type="PROSITE" id="PS00135">
    <property type="entry name" value="TRYPSIN_SER"/>
    <property type="match status" value="2"/>
</dbReference>
<dbReference type="Proteomes" id="UP000028990">
    <property type="component" value="Unassembled WGS sequence"/>
</dbReference>
<dbReference type="InterPro" id="IPR033116">
    <property type="entry name" value="TRYPSIN_SER"/>
</dbReference>
<keyword evidence="8 13" id="KW-0378">Hydrolase</keyword>
<keyword evidence="11" id="KW-1015">Disulfide bond</keyword>
<dbReference type="AlphaFoldDB" id="A0A091DTS1"/>
<accession>A0A091DTS1</accession>
<dbReference type="InterPro" id="IPR009003">
    <property type="entry name" value="Peptidase_S1_PA"/>
</dbReference>
<dbReference type="PANTHER" id="PTHR24271">
    <property type="entry name" value="KALLIKREIN-RELATED"/>
    <property type="match status" value="1"/>
</dbReference>
<dbReference type="PRINTS" id="PR00722">
    <property type="entry name" value="CHYMOTRYPSIN"/>
</dbReference>
<evidence type="ECO:0000256" key="8">
    <source>
        <dbReference type="ARBA" id="ARBA00022801"/>
    </source>
</evidence>
<dbReference type="STRING" id="885580.ENSFDAP00000005616"/>
<keyword evidence="4" id="KW-0963">Cytoplasm</keyword>
<dbReference type="PROSITE" id="PS50240">
    <property type="entry name" value="TRYPSIN_DOM"/>
    <property type="match status" value="2"/>
</dbReference>
<comment type="subcellular location">
    <subcellularLocation>
        <location evidence="1">Cytoplasm</location>
    </subcellularLocation>
    <subcellularLocation>
        <location evidence="2">Secreted</location>
    </subcellularLocation>
</comment>
<dbReference type="Pfam" id="PF00089">
    <property type="entry name" value="Trypsin"/>
    <property type="match status" value="2"/>
</dbReference>
<dbReference type="InterPro" id="IPR018114">
    <property type="entry name" value="TRYPSIN_HIS"/>
</dbReference>
<feature type="non-terminal residue" evidence="15">
    <location>
        <position position="1"/>
    </location>
</feature>
<keyword evidence="5" id="KW-0964">Secreted</keyword>
<dbReference type="FunFam" id="2.40.10.10:FF:000005">
    <property type="entry name" value="Serine protease 37"/>
    <property type="match status" value="1"/>
</dbReference>
<evidence type="ECO:0000256" key="11">
    <source>
        <dbReference type="ARBA" id="ARBA00023157"/>
    </source>
</evidence>